<organism evidence="1 2">
    <name type="scientific">Hesseltinella vesiculosa</name>
    <dbReference type="NCBI Taxonomy" id="101127"/>
    <lineage>
        <taxon>Eukaryota</taxon>
        <taxon>Fungi</taxon>
        <taxon>Fungi incertae sedis</taxon>
        <taxon>Mucoromycota</taxon>
        <taxon>Mucoromycotina</taxon>
        <taxon>Mucoromycetes</taxon>
        <taxon>Mucorales</taxon>
        <taxon>Cunninghamellaceae</taxon>
        <taxon>Hesseltinella</taxon>
    </lineage>
</organism>
<protein>
    <submittedName>
        <fullName evidence="1">Uncharacterized protein</fullName>
    </submittedName>
</protein>
<dbReference type="STRING" id="101127.A0A1X2G588"/>
<evidence type="ECO:0000313" key="2">
    <source>
        <dbReference type="Proteomes" id="UP000242146"/>
    </source>
</evidence>
<name>A0A1X2G588_9FUNG</name>
<keyword evidence="2" id="KW-1185">Reference proteome</keyword>
<reference evidence="1 2" key="1">
    <citation type="submission" date="2016-07" db="EMBL/GenBank/DDBJ databases">
        <title>Pervasive Adenine N6-methylation of Active Genes in Fungi.</title>
        <authorList>
            <consortium name="DOE Joint Genome Institute"/>
            <person name="Mondo S.J."/>
            <person name="Dannebaum R.O."/>
            <person name="Kuo R.C."/>
            <person name="Labutti K."/>
            <person name="Haridas S."/>
            <person name="Kuo A."/>
            <person name="Salamov A."/>
            <person name="Ahrendt S.R."/>
            <person name="Lipzen A."/>
            <person name="Sullivan W."/>
            <person name="Andreopoulos W.B."/>
            <person name="Clum A."/>
            <person name="Lindquist E."/>
            <person name="Daum C."/>
            <person name="Ramamoorthy G.K."/>
            <person name="Gryganskyi A."/>
            <person name="Culley D."/>
            <person name="Magnuson J.K."/>
            <person name="James T.Y."/>
            <person name="O'Malley M.A."/>
            <person name="Stajich J.E."/>
            <person name="Spatafora J.W."/>
            <person name="Visel A."/>
            <person name="Grigoriev I.V."/>
        </authorList>
    </citation>
    <scope>NUCLEOTIDE SEQUENCE [LARGE SCALE GENOMIC DNA]</scope>
    <source>
        <strain evidence="1 2">NRRL 3301</strain>
    </source>
</reference>
<dbReference type="AlphaFoldDB" id="A0A1X2G588"/>
<dbReference type="OrthoDB" id="2289822at2759"/>
<comment type="caution">
    <text evidence="1">The sequence shown here is derived from an EMBL/GenBank/DDBJ whole genome shotgun (WGS) entry which is preliminary data.</text>
</comment>
<dbReference type="EMBL" id="MCGT01000043">
    <property type="protein sequence ID" value="ORX45336.1"/>
    <property type="molecule type" value="Genomic_DNA"/>
</dbReference>
<accession>A0A1X2G588</accession>
<gene>
    <name evidence="1" type="ORF">DM01DRAFT_1174594</name>
</gene>
<evidence type="ECO:0000313" key="1">
    <source>
        <dbReference type="EMBL" id="ORX45336.1"/>
    </source>
</evidence>
<dbReference type="Proteomes" id="UP000242146">
    <property type="component" value="Unassembled WGS sequence"/>
</dbReference>
<proteinExistence type="predicted"/>
<sequence length="320" mass="35447">MTMVLMIIFAFDPALHHHLEYMVPVAVLLFASNNKRSRLMLSILLDPIVNDLVQLEHGMRVLTIDRVILFKAHCLLATGDTLAAADLLGHLGHLSLYPCRICIVPATRVGQASRLGGCHGIFLGLDELHVLGQNVGKLIIKILCEESSGNLQTTGNIFSLDDDVWDNIGWDLNASLGTFSDSGVFDIRLLFPTSSNEALRGVDILGLVKHLLPAFVVPQIRRLDARDSLQALNRVFQIAGLCKISEHHLTQLDRDVHCWMDFFQNEVDAHALPVSVFTPTMHQLYHLAQAVHALGPPFAYSCRSRDDDCGVQTERYNSAA</sequence>